<feature type="domain" description="Carboxymuconolactone decarboxylase-like" evidence="2">
    <location>
        <begin position="45"/>
        <end position="125"/>
    </location>
</feature>
<name>A0A6I6MV77_9CAUL</name>
<proteinExistence type="predicted"/>
<dbReference type="SUPFAM" id="SSF69118">
    <property type="entry name" value="AhpD-like"/>
    <property type="match status" value="1"/>
</dbReference>
<organism evidence="3 4">
    <name type="scientific">Terricaulis silvestris</name>
    <dbReference type="NCBI Taxonomy" id="2686094"/>
    <lineage>
        <taxon>Bacteria</taxon>
        <taxon>Pseudomonadati</taxon>
        <taxon>Pseudomonadota</taxon>
        <taxon>Alphaproteobacteria</taxon>
        <taxon>Caulobacterales</taxon>
        <taxon>Caulobacteraceae</taxon>
        <taxon>Terricaulis</taxon>
    </lineage>
</organism>
<evidence type="ECO:0000256" key="1">
    <source>
        <dbReference type="SAM" id="MobiDB-lite"/>
    </source>
</evidence>
<keyword evidence="3" id="KW-0575">Peroxidase</keyword>
<dbReference type="EMBL" id="CP047045">
    <property type="protein sequence ID" value="QGZ96354.1"/>
    <property type="molecule type" value="Genomic_DNA"/>
</dbReference>
<protein>
    <submittedName>
        <fullName evidence="3">Putative peroxidase-related enzyme</fullName>
    </submittedName>
</protein>
<reference evidence="4" key="1">
    <citation type="submission" date="2019-12" db="EMBL/GenBank/DDBJ databases">
        <title>Complete genome of Terracaulis silvestris 0127_4.</title>
        <authorList>
            <person name="Vieira S."/>
            <person name="Riedel T."/>
            <person name="Sproer C."/>
            <person name="Pascual J."/>
            <person name="Boedeker C."/>
            <person name="Overmann J."/>
        </authorList>
    </citation>
    <scope>NUCLEOTIDE SEQUENCE [LARGE SCALE GENOMIC DNA]</scope>
    <source>
        <strain evidence="4">0127_4</strain>
    </source>
</reference>
<gene>
    <name evidence="3" type="ORF">DSM104635_03213</name>
</gene>
<dbReference type="PANTHER" id="PTHR34846:SF5">
    <property type="entry name" value="CARBOXYMUCONOLACTONE DECARBOXYLASE-LIKE DOMAIN-CONTAINING PROTEIN"/>
    <property type="match status" value="1"/>
</dbReference>
<dbReference type="Proteomes" id="UP000431269">
    <property type="component" value="Chromosome"/>
</dbReference>
<keyword evidence="3" id="KW-0560">Oxidoreductase</keyword>
<evidence type="ECO:0000259" key="2">
    <source>
        <dbReference type="Pfam" id="PF02627"/>
    </source>
</evidence>
<dbReference type="InterPro" id="IPR029032">
    <property type="entry name" value="AhpD-like"/>
</dbReference>
<evidence type="ECO:0000313" key="3">
    <source>
        <dbReference type="EMBL" id="QGZ96354.1"/>
    </source>
</evidence>
<keyword evidence="4" id="KW-1185">Reference proteome</keyword>
<feature type="region of interest" description="Disordered" evidence="1">
    <location>
        <begin position="1"/>
        <end position="25"/>
    </location>
</feature>
<sequence>MHLPHPRIAPLSDAELSPEQREALAPASYPGTPPLNIFRTLAHAPDALKAFLAWGTYILRNNSLTPRQREIVILRTGYLCRSGYEWTQHVRISLRGGMSEDEIAAIKAGANAPLWQPADAALLAACDELHANQFVSTETWAKLKAHFTDKQCMDAVFTAGQYTQVSMMLNTFGVQLDEGQKLDPDLDKRKAPSP</sequence>
<dbReference type="Pfam" id="PF02627">
    <property type="entry name" value="CMD"/>
    <property type="match status" value="1"/>
</dbReference>
<dbReference type="InterPro" id="IPR003779">
    <property type="entry name" value="CMD-like"/>
</dbReference>
<dbReference type="PANTHER" id="PTHR34846">
    <property type="entry name" value="4-CARBOXYMUCONOLACTONE DECARBOXYLASE FAMILY PROTEIN (AFU_ORTHOLOGUE AFUA_6G11590)"/>
    <property type="match status" value="1"/>
</dbReference>
<accession>A0A6I6MV77</accession>
<dbReference type="GO" id="GO:0051920">
    <property type="term" value="F:peroxiredoxin activity"/>
    <property type="evidence" value="ECO:0007669"/>
    <property type="project" value="InterPro"/>
</dbReference>
<dbReference type="RefSeq" id="WP_158767150.1">
    <property type="nucleotide sequence ID" value="NZ_CP047045.1"/>
</dbReference>
<dbReference type="AlphaFoldDB" id="A0A6I6MV77"/>
<dbReference type="KEGG" id="tsv:DSM104635_03213"/>
<evidence type="ECO:0000313" key="4">
    <source>
        <dbReference type="Proteomes" id="UP000431269"/>
    </source>
</evidence>
<dbReference type="Gene3D" id="1.20.1290.10">
    <property type="entry name" value="AhpD-like"/>
    <property type="match status" value="1"/>
</dbReference>